<accession>A0A552LRP9</accession>
<evidence type="ECO:0000313" key="2">
    <source>
        <dbReference type="Proteomes" id="UP000320730"/>
    </source>
</evidence>
<gene>
    <name evidence="1" type="ORF">EWV40_09320</name>
</gene>
<dbReference type="EMBL" id="SFAN01000075">
    <property type="protein sequence ID" value="TRV22864.1"/>
    <property type="molecule type" value="Genomic_DNA"/>
</dbReference>
<name>A0A552LRP9_9CHRO</name>
<dbReference type="AlphaFoldDB" id="A0A552LRP9"/>
<reference evidence="1 2" key="1">
    <citation type="submission" date="2019-01" db="EMBL/GenBank/DDBJ databases">
        <title>Coherence of Microcystis species and biogeography revealed through population genomics.</title>
        <authorList>
            <person name="Perez-Carrascal O.M."/>
            <person name="Terrat Y."/>
            <person name="Giani A."/>
            <person name="Fortin N."/>
            <person name="Tromas N."/>
            <person name="Shapiro B.J."/>
        </authorList>
    </citation>
    <scope>NUCLEOTIDE SEQUENCE [LARGE SCALE GENOMIC DNA]</scope>
    <source>
        <strain evidence="1">Mf_WU_F_19750830_S460</strain>
    </source>
</reference>
<organism evidence="1 2">
    <name type="scientific">Microcystis flos-aquae Mf_WU_F_19750830_S460</name>
    <dbReference type="NCBI Taxonomy" id="2486237"/>
    <lineage>
        <taxon>Bacteria</taxon>
        <taxon>Bacillati</taxon>
        <taxon>Cyanobacteriota</taxon>
        <taxon>Cyanophyceae</taxon>
        <taxon>Oscillatoriophycideae</taxon>
        <taxon>Chroococcales</taxon>
        <taxon>Microcystaceae</taxon>
        <taxon>Microcystis</taxon>
    </lineage>
</organism>
<dbReference type="Proteomes" id="UP000320730">
    <property type="component" value="Unassembled WGS sequence"/>
</dbReference>
<sequence length="67" mass="7898">MAFVVKNQENLIPRFPSQAPRASSITIRIVTFCEDLANRDDPIRQNKYNHLNHLSRQHNYKSAEWNC</sequence>
<proteinExistence type="predicted"/>
<evidence type="ECO:0000313" key="1">
    <source>
        <dbReference type="EMBL" id="TRV22864.1"/>
    </source>
</evidence>
<protein>
    <submittedName>
        <fullName evidence="1">Uncharacterized protein</fullName>
    </submittedName>
</protein>
<comment type="caution">
    <text evidence="1">The sequence shown here is derived from an EMBL/GenBank/DDBJ whole genome shotgun (WGS) entry which is preliminary data.</text>
</comment>